<feature type="domain" description="Beta-galactosidase 1-like first all-beta" evidence="6">
    <location>
        <begin position="594"/>
        <end position="696"/>
    </location>
</feature>
<feature type="domain" description="Glycoside hydrolase 35 catalytic" evidence="5">
    <location>
        <begin position="19"/>
        <end position="326"/>
    </location>
</feature>
<dbReference type="InterPro" id="IPR048913">
    <property type="entry name" value="BetaGal_gal-bd"/>
</dbReference>
<gene>
    <name evidence="8" type="ORF">A7K91_01050</name>
</gene>
<evidence type="ECO:0000256" key="4">
    <source>
        <dbReference type="RuleBase" id="RU003679"/>
    </source>
</evidence>
<dbReference type="GO" id="GO:0005975">
    <property type="term" value="P:carbohydrate metabolic process"/>
    <property type="evidence" value="ECO:0007669"/>
    <property type="project" value="InterPro"/>
</dbReference>
<comment type="caution">
    <text evidence="8">The sequence shown here is derived from an EMBL/GenBank/DDBJ whole genome shotgun (WGS) entry which is preliminary data.</text>
</comment>
<evidence type="ECO:0000256" key="1">
    <source>
        <dbReference type="ARBA" id="ARBA00009809"/>
    </source>
</evidence>
<evidence type="ECO:0000259" key="7">
    <source>
        <dbReference type="Pfam" id="PF21467"/>
    </source>
</evidence>
<reference evidence="8 9" key="1">
    <citation type="submission" date="2016-05" db="EMBL/GenBank/DDBJ databases">
        <title>Paenibacillus oryzae. sp. nov., isolated from the rice root.</title>
        <authorList>
            <person name="Zhang J."/>
            <person name="Zhang X."/>
        </authorList>
    </citation>
    <scope>NUCLEOTIDE SEQUENCE [LARGE SCALE GENOMIC DNA]</scope>
    <source>
        <strain evidence="8 9">1DrF-4</strain>
    </source>
</reference>
<dbReference type="STRING" id="1844972.A7K91_01050"/>
<evidence type="ECO:0000259" key="5">
    <source>
        <dbReference type="Pfam" id="PF01301"/>
    </source>
</evidence>
<evidence type="ECO:0000313" key="9">
    <source>
        <dbReference type="Proteomes" id="UP000092024"/>
    </source>
</evidence>
<dbReference type="InterPro" id="IPR031330">
    <property type="entry name" value="Gly_Hdrlase_35_cat"/>
</dbReference>
<dbReference type="GO" id="GO:0004553">
    <property type="term" value="F:hydrolase activity, hydrolyzing O-glycosyl compounds"/>
    <property type="evidence" value="ECO:0007669"/>
    <property type="project" value="InterPro"/>
</dbReference>
<dbReference type="InterPro" id="IPR048912">
    <property type="entry name" value="BetaGal1-like_ABD1"/>
</dbReference>
<dbReference type="SUPFAM" id="SSF51445">
    <property type="entry name" value="(Trans)glycosidases"/>
    <property type="match status" value="1"/>
</dbReference>
<dbReference type="Pfam" id="PF21467">
    <property type="entry name" value="BetaGal_gal-bd"/>
    <property type="match status" value="1"/>
</dbReference>
<dbReference type="AlphaFoldDB" id="A0A1A5YAA5"/>
<dbReference type="Pfam" id="PF01301">
    <property type="entry name" value="Glyco_hydro_35"/>
    <property type="match status" value="1"/>
</dbReference>
<dbReference type="SUPFAM" id="SSF49785">
    <property type="entry name" value="Galactose-binding domain-like"/>
    <property type="match status" value="1"/>
</dbReference>
<keyword evidence="9" id="KW-1185">Reference proteome</keyword>
<dbReference type="Proteomes" id="UP000092024">
    <property type="component" value="Unassembled WGS sequence"/>
</dbReference>
<dbReference type="Gene3D" id="3.20.20.80">
    <property type="entry name" value="Glycosidases"/>
    <property type="match status" value="1"/>
</dbReference>
<sequence>MTLADQSRHEAYISYDAKSFTIGEKRVFLNIASIHYFRMPKQEWREVLVKAKLAGMNCIDTYFAWNVHEPQEGQWNFEGDNDCGAFLDLCAELGLWVIARPGPFICAEWDFGGFPYWLKTKENIRFRINDEVYLHYVNRYFDQIGAIISARQITKGGSVILVQVENEYGYLADDASGKLYMNSLRDGLLDRGIDVPLITCEGGAEGTIEGANFWSGANGHYEKLMLKQPDAPKIVTEFWTGWFEHWGAPSATQKTPELYEKRMMEIIRAGFDGISHYMFFGGTNFGGYGGRTVGSSDIFMVTSYDYDAPLSEYGRVTPKYRMSKKISLFATALGQLLLESEPIENGEARGGSGLRLQGREWNGQKIWFAESQKEEKEGFSITLEKDRTIPVSIKPGQIVPVIDRLEVGSGLRLTCGGFLIGNDMIGGVRTLILAGDDGQRSHIQFESDQSIQYNSNGIVLAESSAEGRSLTLDVFHFQTPQRITVKSGGEQVEVIVLNGYMSDRAWRIAGDSIAWAIGWDDLDLNGQGGVDGVSGRPDGDKLLLGDWGGKESGTLAADLALYEQPPIQAPVLSDWKIKSLNLNELKAGEISPQPRGFAELDREFGYLIYSSEVNVPQEQESTLVFSAVQDSTRIYVNGVEQAMVRQVGAAYATIKLPQGRSKLQLLVQHMGSLNFSPYLGEEKGVFGPVYLDGAALDLRSGWLCNGESFDLDEVQDGSFSAPLTRTFKLEGNEGAILVGAIASGLKINGKEVQLEAYHNWFAFHYVDISDFVAEGVNKIEMPGFKTPMNRLDLLTYSKQKEVTGWSILPLEEPSASPAALENVTVEAAPAWFSTTFDMPAIPKCIHPKLKLRLTGMSKGYVLLNGHDLGRYWQIGPQEDYKLPMDWLKESGNELTLFDEQGKKPSHVRLLFDDQSDWRWSAL</sequence>
<accession>A0A1A5YAA5</accession>
<dbReference type="InterPro" id="IPR017853">
    <property type="entry name" value="GH"/>
</dbReference>
<comment type="similarity">
    <text evidence="1 4">Belongs to the glycosyl hydrolase 35 family.</text>
</comment>
<evidence type="ECO:0000256" key="2">
    <source>
        <dbReference type="ARBA" id="ARBA00022801"/>
    </source>
</evidence>
<proteinExistence type="inferred from homology"/>
<dbReference type="InterPro" id="IPR008979">
    <property type="entry name" value="Galactose-bd-like_sf"/>
</dbReference>
<dbReference type="PRINTS" id="PR00742">
    <property type="entry name" value="GLHYDRLASE35"/>
</dbReference>
<keyword evidence="2" id="KW-0378">Hydrolase</keyword>
<dbReference type="Gene3D" id="2.60.120.260">
    <property type="entry name" value="Galactose-binding domain-like"/>
    <property type="match status" value="3"/>
</dbReference>
<dbReference type="PANTHER" id="PTHR23421">
    <property type="entry name" value="BETA-GALACTOSIDASE RELATED"/>
    <property type="match status" value="1"/>
</dbReference>
<protein>
    <submittedName>
        <fullName evidence="8">Beta-galactosidase</fullName>
    </submittedName>
</protein>
<evidence type="ECO:0000259" key="6">
    <source>
        <dbReference type="Pfam" id="PF21317"/>
    </source>
</evidence>
<dbReference type="EMBL" id="LYPA01000080">
    <property type="protein sequence ID" value="OBR62512.1"/>
    <property type="molecule type" value="Genomic_DNA"/>
</dbReference>
<feature type="domain" description="Beta-galactosidase galactose-binding" evidence="7">
    <location>
        <begin position="829"/>
        <end position="892"/>
    </location>
</feature>
<dbReference type="InterPro" id="IPR001944">
    <property type="entry name" value="Glycoside_Hdrlase_35"/>
</dbReference>
<evidence type="ECO:0000256" key="3">
    <source>
        <dbReference type="ARBA" id="ARBA00023295"/>
    </source>
</evidence>
<dbReference type="Pfam" id="PF21317">
    <property type="entry name" value="BetaGal_ABD_1"/>
    <property type="match status" value="1"/>
</dbReference>
<evidence type="ECO:0000313" key="8">
    <source>
        <dbReference type="EMBL" id="OBR62512.1"/>
    </source>
</evidence>
<keyword evidence="3" id="KW-0326">Glycosidase</keyword>
<name>A0A1A5YAA5_9BACL</name>
<organism evidence="8 9">
    <name type="scientific">Paenibacillus oryzae</name>
    <dbReference type="NCBI Taxonomy" id="1844972"/>
    <lineage>
        <taxon>Bacteria</taxon>
        <taxon>Bacillati</taxon>
        <taxon>Bacillota</taxon>
        <taxon>Bacilli</taxon>
        <taxon>Bacillales</taxon>
        <taxon>Paenibacillaceae</taxon>
        <taxon>Paenibacillus</taxon>
    </lineage>
</organism>